<feature type="transmembrane region" description="Helical" evidence="1">
    <location>
        <begin position="6"/>
        <end position="27"/>
    </location>
</feature>
<evidence type="ECO:0000313" key="4">
    <source>
        <dbReference type="Proteomes" id="UP000050413"/>
    </source>
</evidence>
<reference evidence="3 4" key="1">
    <citation type="submission" date="2015-09" db="EMBL/GenBank/DDBJ databases">
        <title>Identification and resolution of microdiversity through metagenomic sequencing of parallel consortia.</title>
        <authorList>
            <person name="Nelson W.C."/>
            <person name="Romine M.F."/>
            <person name="Lindemann S.R."/>
        </authorList>
    </citation>
    <scope>NUCLEOTIDE SEQUENCE [LARGE SCALE GENOMIC DNA]</scope>
    <source>
        <strain evidence="3">HL-91</strain>
    </source>
</reference>
<organism evidence="3 4">
    <name type="scientific">Roseibaca calidilacus</name>
    <dbReference type="NCBI Taxonomy" id="1666912"/>
    <lineage>
        <taxon>Bacteria</taxon>
        <taxon>Pseudomonadati</taxon>
        <taxon>Pseudomonadota</taxon>
        <taxon>Alphaproteobacteria</taxon>
        <taxon>Rhodobacterales</taxon>
        <taxon>Paracoccaceae</taxon>
        <taxon>Roseinatronobacter</taxon>
    </lineage>
</organism>
<dbReference type="Proteomes" id="UP000182045">
    <property type="component" value="Unassembled WGS sequence"/>
</dbReference>
<feature type="transmembrane region" description="Helical" evidence="1">
    <location>
        <begin position="222"/>
        <end position="243"/>
    </location>
</feature>
<evidence type="ECO:0000313" key="5">
    <source>
        <dbReference type="Proteomes" id="UP000182045"/>
    </source>
</evidence>
<evidence type="ECO:0000313" key="2">
    <source>
        <dbReference type="EMBL" id="CUX81893.1"/>
    </source>
</evidence>
<feature type="transmembrane region" description="Helical" evidence="1">
    <location>
        <begin position="116"/>
        <end position="135"/>
    </location>
</feature>
<evidence type="ECO:0000313" key="3">
    <source>
        <dbReference type="EMBL" id="KPP95681.1"/>
    </source>
</evidence>
<proteinExistence type="predicted"/>
<feature type="transmembrane region" description="Helical" evidence="1">
    <location>
        <begin position="39"/>
        <end position="61"/>
    </location>
</feature>
<dbReference type="AlphaFoldDB" id="A0A0N8K8W6"/>
<dbReference type="Proteomes" id="UP000050413">
    <property type="component" value="Unassembled WGS sequence"/>
</dbReference>
<evidence type="ECO:0000256" key="1">
    <source>
        <dbReference type="SAM" id="Phobius"/>
    </source>
</evidence>
<comment type="caution">
    <text evidence="3">The sequence shown here is derived from an EMBL/GenBank/DDBJ whole genome shotgun (WGS) entry which is preliminary data.</text>
</comment>
<dbReference type="EMBL" id="LJSG01000002">
    <property type="protein sequence ID" value="KPP95681.1"/>
    <property type="molecule type" value="Genomic_DNA"/>
</dbReference>
<name>A0A0N8K8W6_9RHOB</name>
<dbReference type="PATRIC" id="fig|1666912.4.peg.1791"/>
<protein>
    <submittedName>
        <fullName evidence="2 3">Photosynthetic complex assembly protein 2</fullName>
    </submittedName>
</protein>
<sequence length="266" mass="29175">MFDTPWIAALAALFLWWFATGILLWRVHAADRGGPDSHVWSVILSLPLFAGGVLGVNATLADPSPQGAWFAFLSALAIWGWVELAFLSGIITGPNTRLCPPGLAARARFIAAFRTVAWHETVLVVALVSLAYAAWGAANPFALWTFALLFFARVSAKLNLFLGVPYINTAFLPSPLAHLASYFRHGPVSGFFPASVTLLALAVGCFLERLWRAHQAGDMGDIIGFTLLSMLAALALLEHWFMVWRVQDDKLWRWMLPAPANDKTKT</sequence>
<dbReference type="OrthoDB" id="152369at2"/>
<keyword evidence="1" id="KW-0812">Transmembrane</keyword>
<reference evidence="2 5" key="2">
    <citation type="submission" date="2016-01" db="EMBL/GenBank/DDBJ databases">
        <authorList>
            <person name="Varghese N."/>
        </authorList>
    </citation>
    <scope>NUCLEOTIDE SEQUENCE [LARGE SCALE GENOMIC DNA]</scope>
    <source>
        <strain evidence="2 5">HL-91</strain>
    </source>
</reference>
<dbReference type="RefSeq" id="WP_072246234.1">
    <property type="nucleotide sequence ID" value="NZ_FBYC01000004.1"/>
</dbReference>
<keyword evidence="5" id="KW-1185">Reference proteome</keyword>
<keyword evidence="1" id="KW-1133">Transmembrane helix</keyword>
<dbReference type="Pfam" id="PF12291">
    <property type="entry name" value="DUF3623"/>
    <property type="match status" value="1"/>
</dbReference>
<dbReference type="STRING" id="1666912.Ga0058931_2040"/>
<dbReference type="NCBIfam" id="TIGR03055">
    <property type="entry name" value="photo_alph_chp2"/>
    <property type="match status" value="1"/>
</dbReference>
<dbReference type="EMBL" id="FBYC01000004">
    <property type="protein sequence ID" value="CUX81893.1"/>
    <property type="molecule type" value="Genomic_DNA"/>
</dbReference>
<dbReference type="InterPro" id="IPR017496">
    <property type="entry name" value="Photo_alph_chp2"/>
</dbReference>
<feature type="transmembrane region" description="Helical" evidence="1">
    <location>
        <begin position="67"/>
        <end position="87"/>
    </location>
</feature>
<keyword evidence="1" id="KW-0472">Membrane</keyword>
<gene>
    <name evidence="2" type="ORF">Ga0058931_2040</name>
    <name evidence="3" type="ORF">HLUCCA05_03175</name>
</gene>
<feature type="transmembrane region" description="Helical" evidence="1">
    <location>
        <begin position="188"/>
        <end position="210"/>
    </location>
</feature>
<accession>A0A0N8K8W6</accession>